<proteinExistence type="predicted"/>
<evidence type="ECO:0000313" key="3">
    <source>
        <dbReference type="EMBL" id="MCZ0863938.1"/>
    </source>
</evidence>
<gene>
    <name evidence="3" type="ORF">O0V09_01930</name>
</gene>
<dbReference type="EMBL" id="JAPTGG010000001">
    <property type="protein sequence ID" value="MCZ0863938.1"/>
    <property type="molecule type" value="Genomic_DNA"/>
</dbReference>
<feature type="compositionally biased region" description="Basic residues" evidence="1">
    <location>
        <begin position="85"/>
        <end position="96"/>
    </location>
</feature>
<comment type="caution">
    <text evidence="3">The sequence shown here is derived from an EMBL/GenBank/DDBJ whole genome shotgun (WGS) entry which is preliminary data.</text>
</comment>
<evidence type="ECO:0008006" key="5">
    <source>
        <dbReference type="Google" id="ProtNLM"/>
    </source>
</evidence>
<accession>A0A9J6RHU4</accession>
<organism evidence="3 4">
    <name type="scientific">Dasania phycosphaerae</name>
    <dbReference type="NCBI Taxonomy" id="2950436"/>
    <lineage>
        <taxon>Bacteria</taxon>
        <taxon>Pseudomonadati</taxon>
        <taxon>Pseudomonadota</taxon>
        <taxon>Gammaproteobacteria</taxon>
        <taxon>Cellvibrionales</taxon>
        <taxon>Spongiibacteraceae</taxon>
        <taxon>Dasania</taxon>
    </lineage>
</organism>
<sequence>MKQLITFIAIAVLSLPSYAHSDRNPEQHMDKLAKRLELNEQQQQQVAAILKQSHEQHKALKESTHEQLSNVLSAEQLEKMEKMHDKRRHKHKRDKD</sequence>
<evidence type="ECO:0000256" key="1">
    <source>
        <dbReference type="SAM" id="MobiDB-lite"/>
    </source>
</evidence>
<keyword evidence="2" id="KW-0732">Signal</keyword>
<reference evidence="3 4" key="1">
    <citation type="submission" date="2022-12" db="EMBL/GenBank/DDBJ databases">
        <title>Dasania phycosphaerae sp. nov., isolated from particulate material of the south coast of Korea.</title>
        <authorList>
            <person name="Jiang Y."/>
        </authorList>
    </citation>
    <scope>NUCLEOTIDE SEQUENCE [LARGE SCALE GENOMIC DNA]</scope>
    <source>
        <strain evidence="3 4">GY-19</strain>
    </source>
</reference>
<evidence type="ECO:0000313" key="4">
    <source>
        <dbReference type="Proteomes" id="UP001069090"/>
    </source>
</evidence>
<dbReference type="RefSeq" id="WP_258330085.1">
    <property type="nucleotide sequence ID" value="NZ_JAPTGG010000001.1"/>
</dbReference>
<feature type="region of interest" description="Disordered" evidence="1">
    <location>
        <begin position="54"/>
        <end position="96"/>
    </location>
</feature>
<feature type="compositionally biased region" description="Basic and acidic residues" evidence="1">
    <location>
        <begin position="54"/>
        <end position="65"/>
    </location>
</feature>
<feature type="chain" id="PRO_5039944363" description="Zinc resistance-associated protein" evidence="2">
    <location>
        <begin position="22"/>
        <end position="96"/>
    </location>
</feature>
<dbReference type="AlphaFoldDB" id="A0A9J6RHU4"/>
<feature type="signal peptide" evidence="2">
    <location>
        <begin position="1"/>
        <end position="21"/>
    </location>
</feature>
<dbReference type="Gene3D" id="1.20.120.1490">
    <property type="match status" value="1"/>
</dbReference>
<protein>
    <recommendedName>
        <fullName evidence="5">Zinc resistance-associated protein</fullName>
    </recommendedName>
</protein>
<evidence type="ECO:0000256" key="2">
    <source>
        <dbReference type="SAM" id="SignalP"/>
    </source>
</evidence>
<dbReference type="Proteomes" id="UP001069090">
    <property type="component" value="Unassembled WGS sequence"/>
</dbReference>
<keyword evidence="4" id="KW-1185">Reference proteome</keyword>
<name>A0A9J6RHU4_9GAMM</name>